<proteinExistence type="predicted"/>
<dbReference type="Proteomes" id="UP000331127">
    <property type="component" value="Unassembled WGS sequence"/>
</dbReference>
<evidence type="ECO:0000313" key="3">
    <source>
        <dbReference type="EMBL" id="GES09775.1"/>
    </source>
</evidence>
<evidence type="ECO:0000259" key="2">
    <source>
        <dbReference type="Pfam" id="PF13309"/>
    </source>
</evidence>
<feature type="domain" description="YheO-like" evidence="1">
    <location>
        <begin position="20"/>
        <end position="126"/>
    </location>
</feature>
<dbReference type="Pfam" id="PF13309">
    <property type="entry name" value="HTH_22"/>
    <property type="match status" value="1"/>
</dbReference>
<organism evidence="3 4">
    <name type="scientific">Acrocarpospora macrocephala</name>
    <dbReference type="NCBI Taxonomy" id="150177"/>
    <lineage>
        <taxon>Bacteria</taxon>
        <taxon>Bacillati</taxon>
        <taxon>Actinomycetota</taxon>
        <taxon>Actinomycetes</taxon>
        <taxon>Streptosporangiales</taxon>
        <taxon>Streptosporangiaceae</taxon>
        <taxon>Acrocarpospora</taxon>
    </lineage>
</organism>
<feature type="domain" description="Transcriptional regulator DauR-like HTH" evidence="2">
    <location>
        <begin position="155"/>
        <end position="215"/>
    </location>
</feature>
<keyword evidence="4" id="KW-1185">Reference proteome</keyword>
<dbReference type="EMBL" id="BLAE01000017">
    <property type="protein sequence ID" value="GES09775.1"/>
    <property type="molecule type" value="Genomic_DNA"/>
</dbReference>
<dbReference type="GO" id="GO:0003677">
    <property type="term" value="F:DNA binding"/>
    <property type="evidence" value="ECO:0007669"/>
    <property type="project" value="UniProtKB-KW"/>
</dbReference>
<protein>
    <submittedName>
        <fullName evidence="3">DNA-binding protein</fullName>
    </submittedName>
</protein>
<keyword evidence="3" id="KW-0238">DNA-binding</keyword>
<dbReference type="InterPro" id="IPR039445">
    <property type="entry name" value="DauR-like_HTH"/>
</dbReference>
<reference evidence="3 4" key="1">
    <citation type="submission" date="2019-10" db="EMBL/GenBank/DDBJ databases">
        <title>Whole genome shotgun sequence of Acrocarpospora macrocephala NBRC 16266.</title>
        <authorList>
            <person name="Ichikawa N."/>
            <person name="Kimura A."/>
            <person name="Kitahashi Y."/>
            <person name="Komaki H."/>
            <person name="Oguchi A."/>
        </authorList>
    </citation>
    <scope>NUCLEOTIDE SEQUENCE [LARGE SCALE GENOMIC DNA]</scope>
    <source>
        <strain evidence="3 4">NBRC 16266</strain>
    </source>
</reference>
<dbReference type="Pfam" id="PF08348">
    <property type="entry name" value="PAS_6"/>
    <property type="match status" value="1"/>
</dbReference>
<evidence type="ECO:0000259" key="1">
    <source>
        <dbReference type="Pfam" id="PF08348"/>
    </source>
</evidence>
<dbReference type="PANTHER" id="PTHR35568:SF1">
    <property type="entry name" value="TRANSCRIPTIONAL REGULATOR DAUR"/>
    <property type="match status" value="1"/>
</dbReference>
<sequence>MRKDTPISQISSEADALFAAMRPVVDGIQATFGRKCEVVLHDYRQVEHSVIAVAGDVTGRRVGSAMSQIGLGMLRQGDDAKDDLNYVTRLPDGRVIKSSTILLRTSDDHVVGAVCVNLDVTELRAVGRLLTEMAGDLDPAESPATTFGTDIESVVDGVLAEVEDALGHPLARLTVTERTDVFRQLDQRGLFQLRRAVPMVAERLGMSRQSVYNYITRLREESPGS</sequence>
<name>A0A5M3WKK9_9ACTN</name>
<dbReference type="RefSeq" id="WP_218041122.1">
    <property type="nucleotide sequence ID" value="NZ_BAAAHL010000027.1"/>
</dbReference>
<evidence type="ECO:0000313" key="4">
    <source>
        <dbReference type="Proteomes" id="UP000331127"/>
    </source>
</evidence>
<dbReference type="PANTHER" id="PTHR35568">
    <property type="entry name" value="TRANSCRIPTIONAL REGULATOR DAUR"/>
    <property type="match status" value="1"/>
</dbReference>
<dbReference type="InterPro" id="IPR013559">
    <property type="entry name" value="YheO"/>
</dbReference>
<dbReference type="AlphaFoldDB" id="A0A5M3WKK9"/>
<comment type="caution">
    <text evidence="3">The sequence shown here is derived from an EMBL/GenBank/DDBJ whole genome shotgun (WGS) entry which is preliminary data.</text>
</comment>
<dbReference type="InterPro" id="IPR039446">
    <property type="entry name" value="DauR-like"/>
</dbReference>
<gene>
    <name evidence="3" type="ORF">Amac_033710</name>
</gene>
<accession>A0A5M3WKK9</accession>